<dbReference type="PROSITE" id="PS50113">
    <property type="entry name" value="PAC"/>
    <property type="match status" value="1"/>
</dbReference>
<protein>
    <recommendedName>
        <fullName evidence="2">histidine kinase</fullName>
        <ecNumber evidence="2">2.7.13.3</ecNumber>
    </recommendedName>
</protein>
<dbReference type="PANTHER" id="PTHR45339:SF1">
    <property type="entry name" value="HYBRID SIGNAL TRANSDUCTION HISTIDINE KINASE J"/>
    <property type="match status" value="1"/>
</dbReference>
<dbReference type="CDD" id="cd00082">
    <property type="entry name" value="HisKA"/>
    <property type="match status" value="1"/>
</dbReference>
<dbReference type="CDD" id="cd17546">
    <property type="entry name" value="REC_hyHK_CKI1_RcsC-like"/>
    <property type="match status" value="1"/>
</dbReference>
<feature type="domain" description="PAC" evidence="11">
    <location>
        <begin position="607"/>
        <end position="660"/>
    </location>
</feature>
<evidence type="ECO:0000259" key="9">
    <source>
        <dbReference type="PROSITE" id="PS50110"/>
    </source>
</evidence>
<evidence type="ECO:0000256" key="4">
    <source>
        <dbReference type="ARBA" id="ARBA00022679"/>
    </source>
</evidence>
<accession>A0A6C2UUD0</accession>
<keyword evidence="3 7" id="KW-0597">Phosphoprotein</keyword>
<feature type="domain" description="PAS" evidence="10">
    <location>
        <begin position="556"/>
        <end position="601"/>
    </location>
</feature>
<dbReference type="InterPro" id="IPR011006">
    <property type="entry name" value="CheY-like_superfamily"/>
</dbReference>
<evidence type="ECO:0000256" key="2">
    <source>
        <dbReference type="ARBA" id="ARBA00012438"/>
    </source>
</evidence>
<dbReference type="CDD" id="cd00130">
    <property type="entry name" value="PAS"/>
    <property type="match status" value="3"/>
</dbReference>
<dbReference type="Pfam" id="PF00512">
    <property type="entry name" value="HisKA"/>
    <property type="match status" value="1"/>
</dbReference>
<dbReference type="EC" id="2.7.13.3" evidence="2"/>
<dbReference type="SMART" id="SM00448">
    <property type="entry name" value="REC"/>
    <property type="match status" value="1"/>
</dbReference>
<evidence type="ECO:0000313" key="13">
    <source>
        <dbReference type="Proteomes" id="UP000346198"/>
    </source>
</evidence>
<dbReference type="InterPro" id="IPR013655">
    <property type="entry name" value="PAS_fold_3"/>
</dbReference>
<dbReference type="Pfam" id="PF13426">
    <property type="entry name" value="PAS_9"/>
    <property type="match status" value="1"/>
</dbReference>
<evidence type="ECO:0000256" key="1">
    <source>
        <dbReference type="ARBA" id="ARBA00000085"/>
    </source>
</evidence>
<dbReference type="InterPro" id="IPR004358">
    <property type="entry name" value="Sig_transdc_His_kin-like_C"/>
</dbReference>
<dbReference type="Pfam" id="PF01590">
    <property type="entry name" value="GAF"/>
    <property type="match status" value="1"/>
</dbReference>
<dbReference type="InterPro" id="IPR013656">
    <property type="entry name" value="PAS_4"/>
</dbReference>
<dbReference type="PROSITE" id="PS50110">
    <property type="entry name" value="RESPONSE_REGULATORY"/>
    <property type="match status" value="1"/>
</dbReference>
<evidence type="ECO:0000313" key="12">
    <source>
        <dbReference type="EMBL" id="VGO22496.1"/>
    </source>
</evidence>
<keyword evidence="4" id="KW-0808">Transferase</keyword>
<dbReference type="InterPro" id="IPR036890">
    <property type="entry name" value="HATPase_C_sf"/>
</dbReference>
<keyword evidence="13" id="KW-1185">Reference proteome</keyword>
<dbReference type="InterPro" id="IPR005467">
    <property type="entry name" value="His_kinase_dom"/>
</dbReference>
<dbReference type="EMBL" id="CAAHFH010000002">
    <property type="protein sequence ID" value="VGO22496.1"/>
    <property type="molecule type" value="Genomic_DNA"/>
</dbReference>
<dbReference type="Proteomes" id="UP000346198">
    <property type="component" value="Unassembled WGS sequence"/>
</dbReference>
<dbReference type="SMART" id="SM00387">
    <property type="entry name" value="HATPase_c"/>
    <property type="match status" value="1"/>
</dbReference>
<dbReference type="InterPro" id="IPR003661">
    <property type="entry name" value="HisK_dim/P_dom"/>
</dbReference>
<dbReference type="SUPFAM" id="SSF55781">
    <property type="entry name" value="GAF domain-like"/>
    <property type="match status" value="1"/>
</dbReference>
<dbReference type="Pfam" id="PF00072">
    <property type="entry name" value="Response_reg"/>
    <property type="match status" value="1"/>
</dbReference>
<dbReference type="SUPFAM" id="SSF55785">
    <property type="entry name" value="PYP-like sensor domain (PAS domain)"/>
    <property type="match status" value="3"/>
</dbReference>
<dbReference type="InterPro" id="IPR000700">
    <property type="entry name" value="PAS-assoc_C"/>
</dbReference>
<dbReference type="Gene3D" id="3.30.450.40">
    <property type="match status" value="1"/>
</dbReference>
<dbReference type="SUPFAM" id="SSF52172">
    <property type="entry name" value="CheY-like"/>
    <property type="match status" value="1"/>
</dbReference>
<dbReference type="SMART" id="SM00091">
    <property type="entry name" value="PAS"/>
    <property type="match status" value="3"/>
</dbReference>
<dbReference type="PANTHER" id="PTHR45339">
    <property type="entry name" value="HYBRID SIGNAL TRANSDUCTION HISTIDINE KINASE J"/>
    <property type="match status" value="1"/>
</dbReference>
<keyword evidence="6" id="KW-0902">Two-component regulatory system</keyword>
<evidence type="ECO:0000256" key="3">
    <source>
        <dbReference type="ARBA" id="ARBA00022553"/>
    </source>
</evidence>
<dbReference type="AlphaFoldDB" id="A0A6C2UUD0"/>
<dbReference type="InterPro" id="IPR036097">
    <property type="entry name" value="HisK_dim/P_sf"/>
</dbReference>
<dbReference type="InterPro" id="IPR000014">
    <property type="entry name" value="PAS"/>
</dbReference>
<feature type="domain" description="Histidine kinase" evidence="8">
    <location>
        <begin position="678"/>
        <end position="899"/>
    </location>
</feature>
<feature type="domain" description="Response regulatory" evidence="9">
    <location>
        <begin position="912"/>
        <end position="1031"/>
    </location>
</feature>
<dbReference type="SMART" id="SM00388">
    <property type="entry name" value="HisKA"/>
    <property type="match status" value="1"/>
</dbReference>
<dbReference type="NCBIfam" id="TIGR00229">
    <property type="entry name" value="sensory_box"/>
    <property type="match status" value="3"/>
</dbReference>
<dbReference type="InterPro" id="IPR003594">
    <property type="entry name" value="HATPase_dom"/>
</dbReference>
<evidence type="ECO:0000256" key="6">
    <source>
        <dbReference type="ARBA" id="ARBA00023012"/>
    </source>
</evidence>
<dbReference type="GO" id="GO:0000155">
    <property type="term" value="F:phosphorelay sensor kinase activity"/>
    <property type="evidence" value="ECO:0007669"/>
    <property type="project" value="InterPro"/>
</dbReference>
<proteinExistence type="predicted"/>
<reference evidence="12 13" key="1">
    <citation type="submission" date="2019-04" db="EMBL/GenBank/DDBJ databases">
        <authorList>
            <person name="Van Vliet M D."/>
        </authorList>
    </citation>
    <scope>NUCLEOTIDE SEQUENCE [LARGE SCALE GENOMIC DNA]</scope>
    <source>
        <strain evidence="12 13">F21</strain>
    </source>
</reference>
<evidence type="ECO:0000259" key="11">
    <source>
        <dbReference type="PROSITE" id="PS50113"/>
    </source>
</evidence>
<dbReference type="RefSeq" id="WP_136063871.1">
    <property type="nucleotide sequence ID" value="NZ_CAAHFH010000002.1"/>
</dbReference>
<dbReference type="Pfam" id="PF08448">
    <property type="entry name" value="PAS_4"/>
    <property type="match status" value="1"/>
</dbReference>
<dbReference type="SUPFAM" id="SSF55874">
    <property type="entry name" value="ATPase domain of HSP90 chaperone/DNA topoisomerase II/histidine kinase"/>
    <property type="match status" value="1"/>
</dbReference>
<dbReference type="Pfam" id="PF08447">
    <property type="entry name" value="PAS_3"/>
    <property type="match status" value="1"/>
</dbReference>
<dbReference type="Gene3D" id="3.30.450.20">
    <property type="entry name" value="PAS domain"/>
    <property type="match status" value="3"/>
</dbReference>
<dbReference type="SMART" id="SM00065">
    <property type="entry name" value="GAF"/>
    <property type="match status" value="1"/>
</dbReference>
<dbReference type="SUPFAM" id="SSF47384">
    <property type="entry name" value="Homodimeric domain of signal transducing histidine kinase"/>
    <property type="match status" value="1"/>
</dbReference>
<dbReference type="InterPro" id="IPR001789">
    <property type="entry name" value="Sig_transdc_resp-reg_receiver"/>
</dbReference>
<evidence type="ECO:0000259" key="8">
    <source>
        <dbReference type="PROSITE" id="PS50109"/>
    </source>
</evidence>
<feature type="modified residue" description="4-aspartylphosphate" evidence="7">
    <location>
        <position position="961"/>
    </location>
</feature>
<organism evidence="12 13">
    <name type="scientific">Pontiella sulfatireligans</name>
    <dbReference type="NCBI Taxonomy" id="2750658"/>
    <lineage>
        <taxon>Bacteria</taxon>
        <taxon>Pseudomonadati</taxon>
        <taxon>Kiritimatiellota</taxon>
        <taxon>Kiritimatiellia</taxon>
        <taxon>Kiritimatiellales</taxon>
        <taxon>Pontiellaceae</taxon>
        <taxon>Pontiella</taxon>
    </lineage>
</organism>
<dbReference type="CDD" id="cd16922">
    <property type="entry name" value="HATPase_EvgS-ArcB-TorS-like"/>
    <property type="match status" value="1"/>
</dbReference>
<gene>
    <name evidence="12" type="primary">luxQ_1</name>
    <name evidence="12" type="ORF">SCARR_04579</name>
</gene>
<dbReference type="InterPro" id="IPR035965">
    <property type="entry name" value="PAS-like_dom_sf"/>
</dbReference>
<evidence type="ECO:0000256" key="5">
    <source>
        <dbReference type="ARBA" id="ARBA00022777"/>
    </source>
</evidence>
<dbReference type="PROSITE" id="PS50109">
    <property type="entry name" value="HIS_KIN"/>
    <property type="match status" value="1"/>
</dbReference>
<dbReference type="SMART" id="SM00086">
    <property type="entry name" value="PAC"/>
    <property type="match status" value="3"/>
</dbReference>
<dbReference type="InterPro" id="IPR003018">
    <property type="entry name" value="GAF"/>
</dbReference>
<keyword evidence="5 12" id="KW-0418">Kinase</keyword>
<evidence type="ECO:0000256" key="7">
    <source>
        <dbReference type="PROSITE-ProRule" id="PRU00169"/>
    </source>
</evidence>
<dbReference type="PRINTS" id="PR00344">
    <property type="entry name" value="BCTRLSENSOR"/>
</dbReference>
<name>A0A6C2UUD0_9BACT</name>
<dbReference type="PROSITE" id="PS50112">
    <property type="entry name" value="PAS"/>
    <property type="match status" value="1"/>
</dbReference>
<dbReference type="InterPro" id="IPR029016">
    <property type="entry name" value="GAF-like_dom_sf"/>
</dbReference>
<sequence>MLHEFQAKYTISNGLAAELCSCSVATIQKWRNGSVFMPSSTQKLLILVDMIYAGNRSGLVEFIEKTRNMGTPDADGQLRKLNQSADHALEVIRSQEYRKVRQESEYYRLMIETQEDAVCRWRPDTTLTYVNKALCEKFKGPTHDLIDAQWLSFVPEEERSAVQEQIVSARVSGKPFRHAFSLINAQGERFDTNWTIVPVLGDEGGVVEFHSVGRDITAERLASTMQEALLGKVEAIYAAIPDMLMVMRPDGTIEDVNPSLERELGCTRADVIGLPLMSLCPDNAKAGALSILREAEKGGYGNFTLSVQRRNGEVIDAEIATSPVSWGGADLIVGIMRNVGIVKADCEIVARKLQYDRVLRNLSAKSLRATPGDLDEILDHTLLKIGQTAGVDQVFLFQLDKDRRCVSITHEWCSAGQASIASRYQEVLVSEFLWWMEELRNRRTIVIHDVLEMPPEAEAEQRVLQAQGIRALLAAPIAEQGSLAGFVVLGNLRSPRSWHRNDRQMLRTASDLIWLTMVRCQQDVRLQASHSEFEQALRGADLGFWWWRIPSGEVQFNGQYCSMLGYGSDELESSPETWRRLIHPDDYYSVLERLTQYVRGTSSAEAYESEFRMRHKDGGWIWVLSRGRIVERDAFDNAERLVGTHLNITKLKEAELQMRQAKRLAESVTLAKAEFLSNVSHELRTPMNSIIGMAQMLQLELQDPELSEMADTILKSSDDMMKLIVHLLDTAQLVCGKAKASCREMDLRQVIDGLMGSSCREAKSKHLRLTCIHASGLPDRILSDEGCIRQVLTSLIENAIKFTLSGFVSIRTFYRPTSAESGILTLCVRDSGIGIPEDKQADVFGPFVQADGSSTRRFRGCGLGLVKVQKLVRMMGGELQVRSQVQKGTLFAVRLPVSVPPAHHPKGEGLPRVLIVEDDRLNQLVLDKMLRRLGCLTTISSNGVEAVDAAERGSYDMIFMDIEMPVMSGLDATQSIRRREHERKMPRSVICAVTAYAMPGDREKYLAAGMDAYVPKPIKINAIRNVLQEHVKGLASGV</sequence>
<comment type="catalytic activity">
    <reaction evidence="1">
        <text>ATP + protein L-histidine = ADP + protein N-phospho-L-histidine.</text>
        <dbReference type="EC" id="2.7.13.3"/>
    </reaction>
</comment>
<dbReference type="Gene3D" id="3.30.565.10">
    <property type="entry name" value="Histidine kinase-like ATPase, C-terminal domain"/>
    <property type="match status" value="1"/>
</dbReference>
<dbReference type="Gene3D" id="3.40.50.2300">
    <property type="match status" value="1"/>
</dbReference>
<dbReference type="InterPro" id="IPR001610">
    <property type="entry name" value="PAC"/>
</dbReference>
<evidence type="ECO:0000259" key="10">
    <source>
        <dbReference type="PROSITE" id="PS50112"/>
    </source>
</evidence>
<dbReference type="Gene3D" id="1.10.287.130">
    <property type="match status" value="1"/>
</dbReference>
<dbReference type="Pfam" id="PF02518">
    <property type="entry name" value="HATPase_c"/>
    <property type="match status" value="1"/>
</dbReference>